<reference evidence="1 2" key="1">
    <citation type="submission" date="2016-11" db="EMBL/GenBank/DDBJ databases">
        <authorList>
            <person name="Jaros S."/>
            <person name="Januszkiewicz K."/>
            <person name="Wedrychowicz H."/>
        </authorList>
    </citation>
    <scope>NUCLEOTIDE SEQUENCE [LARGE SCALE GENOMIC DNA]</scope>
</reference>
<name>A0A2X0PIT6_9BASI</name>
<protein>
    <submittedName>
        <fullName evidence="1">BQ5605_C030g10754 protein</fullName>
    </submittedName>
</protein>
<proteinExistence type="predicted"/>
<accession>A0A2X0PIT6</accession>
<dbReference type="AlphaFoldDB" id="A0A2X0PIT6"/>
<evidence type="ECO:0000313" key="2">
    <source>
        <dbReference type="Proteomes" id="UP000249464"/>
    </source>
</evidence>
<sequence>MFVDVGTVLGDVIPLNELPEWEQVLNVVVNLREFNGWTNLLSIVQGSTEGISGIKELEAYQVWTGSPDEPTYKQATAGKDHKDWSISLMAEYSILNGMNTWDKEATMLESTMIPK</sequence>
<gene>
    <name evidence="1" type="primary">BQ5605_C030g10754</name>
    <name evidence="1" type="ORF">BQ5605_C030G10754</name>
</gene>
<organism evidence="1 2">
    <name type="scientific">Microbotryum silenes-dioicae</name>
    <dbReference type="NCBI Taxonomy" id="796604"/>
    <lineage>
        <taxon>Eukaryota</taxon>
        <taxon>Fungi</taxon>
        <taxon>Dikarya</taxon>
        <taxon>Basidiomycota</taxon>
        <taxon>Pucciniomycotina</taxon>
        <taxon>Microbotryomycetes</taxon>
        <taxon>Microbotryales</taxon>
        <taxon>Microbotryaceae</taxon>
        <taxon>Microbotryum</taxon>
    </lineage>
</organism>
<evidence type="ECO:0000313" key="1">
    <source>
        <dbReference type="EMBL" id="SGZ07942.1"/>
    </source>
</evidence>
<dbReference type="EMBL" id="FQNC01000069">
    <property type="protein sequence ID" value="SGZ07942.1"/>
    <property type="molecule type" value="Genomic_DNA"/>
</dbReference>
<keyword evidence="2" id="KW-1185">Reference proteome</keyword>
<dbReference type="Proteomes" id="UP000249464">
    <property type="component" value="Unassembled WGS sequence"/>
</dbReference>